<dbReference type="EMBL" id="OIVN01000587">
    <property type="protein sequence ID" value="SPC82552.1"/>
    <property type="molecule type" value="Genomic_DNA"/>
</dbReference>
<keyword evidence="1" id="KW-0175">Coiled coil</keyword>
<reference evidence="3" key="1">
    <citation type="submission" date="2018-02" db="EMBL/GenBank/DDBJ databases">
        <authorList>
            <person name="Cohen D.B."/>
            <person name="Kent A.D."/>
        </authorList>
    </citation>
    <scope>NUCLEOTIDE SEQUENCE</scope>
</reference>
<feature type="compositionally biased region" description="Polar residues" evidence="2">
    <location>
        <begin position="511"/>
        <end position="537"/>
    </location>
</feature>
<feature type="compositionally biased region" description="Acidic residues" evidence="2">
    <location>
        <begin position="445"/>
        <end position="472"/>
    </location>
</feature>
<feature type="region of interest" description="Disordered" evidence="2">
    <location>
        <begin position="413"/>
        <end position="537"/>
    </location>
</feature>
<sequence length="537" mass="59763">MGIIALNRILGVNLTAREILAVYQYKCPGEKNNTLCHLKARKVDVKLVNGLPSSNKGFDKDYLRVTGDWFSGSSVCQSEYGYPDERGEPRSAPLLLGYEPQVHSFLEGPTVRRAEALEIPPRAPYTAQPATVEQPQDLPDHIPFGQVYAMAPPINPFKLMGRPADASSSKKVKGKRKGTSTDAEAQKIPKKLPEEASITESVSHPTPEQRSITEQPKHPISVQDTILDNSNIDVSAQVARGLAFAACLPEDMKQWAGTQPGPAFRQITRGLMMATQGVMSMEARVYRLTEKLQKSEAEHEKSMSEVLKVAEENYTRLESEHHKNIITMKEAEERARTEETKRVEVEAEIAKIQGKMKELESECVRRLGIAHKEGMDEGLKKGKELGKEGAMGEVTAQFKMVYNSGFRHGWKSALSKTEQPETSDLFLRTNTPLPYPDAGLKNSDDEGDEKDEEAEGEEGEEAELEVEEDEQEEKGRKEGEGRKEEEQRAKEKDQHQGNGQTEQTKDLTDVVNLTEQASETTEQTNQGDDTPKQPSSS</sequence>
<feature type="coiled-coil region" evidence="1">
    <location>
        <begin position="278"/>
        <end position="362"/>
    </location>
</feature>
<organism evidence="3">
    <name type="scientific">Fagus sylvatica</name>
    <name type="common">Beechnut</name>
    <dbReference type="NCBI Taxonomy" id="28930"/>
    <lineage>
        <taxon>Eukaryota</taxon>
        <taxon>Viridiplantae</taxon>
        <taxon>Streptophyta</taxon>
        <taxon>Embryophyta</taxon>
        <taxon>Tracheophyta</taxon>
        <taxon>Spermatophyta</taxon>
        <taxon>Magnoliopsida</taxon>
        <taxon>eudicotyledons</taxon>
        <taxon>Gunneridae</taxon>
        <taxon>Pentapetalae</taxon>
        <taxon>rosids</taxon>
        <taxon>fabids</taxon>
        <taxon>Fagales</taxon>
        <taxon>Fagaceae</taxon>
        <taxon>Fagus</taxon>
    </lineage>
</organism>
<feature type="compositionally biased region" description="Basic and acidic residues" evidence="2">
    <location>
        <begin position="184"/>
        <end position="194"/>
    </location>
</feature>
<feature type="compositionally biased region" description="Polar residues" evidence="2">
    <location>
        <begin position="198"/>
        <end position="214"/>
    </location>
</feature>
<proteinExistence type="predicted"/>
<evidence type="ECO:0000313" key="3">
    <source>
        <dbReference type="EMBL" id="SPC82552.1"/>
    </source>
</evidence>
<feature type="compositionally biased region" description="Polar residues" evidence="2">
    <location>
        <begin position="414"/>
        <end position="432"/>
    </location>
</feature>
<dbReference type="AlphaFoldDB" id="A0A2N9F5Y3"/>
<evidence type="ECO:0000256" key="1">
    <source>
        <dbReference type="SAM" id="Coils"/>
    </source>
</evidence>
<feature type="compositionally biased region" description="Basic and acidic residues" evidence="2">
    <location>
        <begin position="473"/>
        <end position="495"/>
    </location>
</feature>
<name>A0A2N9F5Y3_FAGSY</name>
<protein>
    <submittedName>
        <fullName evidence="3">Uncharacterized protein</fullName>
    </submittedName>
</protein>
<accession>A0A2N9F5Y3</accession>
<evidence type="ECO:0000256" key="2">
    <source>
        <dbReference type="SAM" id="MobiDB-lite"/>
    </source>
</evidence>
<feature type="region of interest" description="Disordered" evidence="2">
    <location>
        <begin position="159"/>
        <end position="218"/>
    </location>
</feature>
<gene>
    <name evidence="3" type="ORF">FSB_LOCUS10434</name>
</gene>